<organism evidence="1 2">
    <name type="scientific">Candidatus Magasanikbacteria bacterium RIFOXYA2_FULL_44_8</name>
    <dbReference type="NCBI Taxonomy" id="1798696"/>
    <lineage>
        <taxon>Bacteria</taxon>
        <taxon>Candidatus Magasanikiibacteriota</taxon>
    </lineage>
</organism>
<dbReference type="Proteomes" id="UP000177803">
    <property type="component" value="Unassembled WGS sequence"/>
</dbReference>
<dbReference type="AlphaFoldDB" id="A0A1F6NJ51"/>
<dbReference type="Pfam" id="PF08843">
    <property type="entry name" value="AbiEii"/>
    <property type="match status" value="1"/>
</dbReference>
<protein>
    <recommendedName>
        <fullName evidence="3">Nucleotidyl transferase AbiEii/AbiGii toxin family protein</fullName>
    </recommendedName>
</protein>
<gene>
    <name evidence="1" type="ORF">A2261_04120</name>
</gene>
<evidence type="ECO:0000313" key="2">
    <source>
        <dbReference type="Proteomes" id="UP000177803"/>
    </source>
</evidence>
<comment type="caution">
    <text evidence="1">The sequence shown here is derived from an EMBL/GenBank/DDBJ whole genome shotgun (WGS) entry which is preliminary data.</text>
</comment>
<proteinExistence type="predicted"/>
<dbReference type="EMBL" id="MFQR01000067">
    <property type="protein sequence ID" value="OGH83734.1"/>
    <property type="molecule type" value="Genomic_DNA"/>
</dbReference>
<sequence>MDNQILANLKEKFNGHATAGELGAETQRNVLKEELQYYILNFIYHHPEYSNWIMYGGSALRICHGLDRMSVDLDFEVNHTVSESFLNELKKEVETYFFNTYNTGPGLLTIKITTDRGLRLCFHIGDELGVNHPSKQVIVKIDLNHFEAPKTVIERRPINRDQFSFVIKTYNMSSLMASKIAAILLRGQRGGLGGVMYKEKGRDIYDLLWYMTKKAIPDLDYLIAKKIDVKDLRTLFDKLTMQMSEVDDINLKQDLSPLFTNQTFIENWLKNWRTTYLRLFEDYDIRTVANIEKIVIAKDFRADNYLFHLIYISDEDKSLIITCSISDYWINFREGDLSIAIDEKVKNIVEFSNNEITNKPASQDKLLQYAALFYQKTENYLKKINHTIFGDSIDTKLIRMTADKLNQKEQIVLNKSALLSCELDDLLK</sequence>
<evidence type="ECO:0008006" key="3">
    <source>
        <dbReference type="Google" id="ProtNLM"/>
    </source>
</evidence>
<dbReference type="Gene3D" id="3.10.450.620">
    <property type="entry name" value="JHP933, nucleotidyltransferase-like core domain"/>
    <property type="match status" value="1"/>
</dbReference>
<evidence type="ECO:0000313" key="1">
    <source>
        <dbReference type="EMBL" id="OGH83734.1"/>
    </source>
</evidence>
<name>A0A1F6NJ51_9BACT</name>
<accession>A0A1F6NJ51</accession>
<reference evidence="1 2" key="1">
    <citation type="journal article" date="2016" name="Nat. Commun.">
        <title>Thousands of microbial genomes shed light on interconnected biogeochemical processes in an aquifer system.</title>
        <authorList>
            <person name="Anantharaman K."/>
            <person name="Brown C.T."/>
            <person name="Hug L.A."/>
            <person name="Sharon I."/>
            <person name="Castelle C.J."/>
            <person name="Probst A.J."/>
            <person name="Thomas B.C."/>
            <person name="Singh A."/>
            <person name="Wilkins M.J."/>
            <person name="Karaoz U."/>
            <person name="Brodie E.L."/>
            <person name="Williams K.H."/>
            <person name="Hubbard S.S."/>
            <person name="Banfield J.F."/>
        </authorList>
    </citation>
    <scope>NUCLEOTIDE SEQUENCE [LARGE SCALE GENOMIC DNA]</scope>
</reference>
<dbReference type="InterPro" id="IPR014942">
    <property type="entry name" value="AbiEii"/>
</dbReference>